<evidence type="ECO:0000256" key="1">
    <source>
        <dbReference type="SAM" id="SignalP"/>
    </source>
</evidence>
<reference evidence="2 3" key="1">
    <citation type="submission" date="2014-10" db="EMBL/GenBank/DDBJ databases">
        <title>Draft genome of the hookworm Ancylostoma caninum.</title>
        <authorList>
            <person name="Mitreva M."/>
        </authorList>
    </citation>
    <scope>NUCLEOTIDE SEQUENCE [LARGE SCALE GENOMIC DNA]</scope>
    <source>
        <strain evidence="2 3">Baltimore</strain>
    </source>
</reference>
<evidence type="ECO:0000313" key="2">
    <source>
        <dbReference type="EMBL" id="RCN52627.1"/>
    </source>
</evidence>
<protein>
    <submittedName>
        <fullName evidence="2">Uncharacterized protein</fullName>
    </submittedName>
</protein>
<comment type="caution">
    <text evidence="2">The sequence shown here is derived from an EMBL/GenBank/DDBJ whole genome shotgun (WGS) entry which is preliminary data.</text>
</comment>
<accession>A0A368HBC1</accession>
<dbReference type="Proteomes" id="UP000252519">
    <property type="component" value="Unassembled WGS sequence"/>
</dbReference>
<feature type="chain" id="PRO_5016869426" evidence="1">
    <location>
        <begin position="21"/>
        <end position="276"/>
    </location>
</feature>
<organism evidence="2 3">
    <name type="scientific">Ancylostoma caninum</name>
    <name type="common">Dog hookworm</name>
    <dbReference type="NCBI Taxonomy" id="29170"/>
    <lineage>
        <taxon>Eukaryota</taxon>
        <taxon>Metazoa</taxon>
        <taxon>Ecdysozoa</taxon>
        <taxon>Nematoda</taxon>
        <taxon>Chromadorea</taxon>
        <taxon>Rhabditida</taxon>
        <taxon>Rhabditina</taxon>
        <taxon>Rhabditomorpha</taxon>
        <taxon>Strongyloidea</taxon>
        <taxon>Ancylostomatidae</taxon>
        <taxon>Ancylostomatinae</taxon>
        <taxon>Ancylostoma</taxon>
    </lineage>
</organism>
<dbReference type="AlphaFoldDB" id="A0A368HBC1"/>
<keyword evidence="1" id="KW-0732">Signal</keyword>
<dbReference type="OrthoDB" id="10469380at2759"/>
<name>A0A368HBC1_ANCCA</name>
<gene>
    <name evidence="2" type="ORF">ANCCAN_01326</name>
</gene>
<evidence type="ECO:0000313" key="3">
    <source>
        <dbReference type="Proteomes" id="UP000252519"/>
    </source>
</evidence>
<feature type="signal peptide" evidence="1">
    <location>
        <begin position="1"/>
        <end position="20"/>
    </location>
</feature>
<proteinExistence type="predicted"/>
<sequence length="276" mass="31001">MGTTWYIVVFAIACTLGTDAHYDHGYGDEMNYSASEQRRLIYLPKPHNFIMNSLLKYPRSNVRYPIYLAKQTNNYGQETGTVLGLLLPVQSLGETYQKVQTSQSSYNTTQSSYNRKSCTLPSGAASLFLEASEQLVEDYTDGARTPLPSREFSFSYVVSSKRYSFSWLLDSCPLCARGSQLSYAPVNPRNDISEMRSGVITNFVPGDESCTLFLTLDPSEAVKEYQGGKLERGTDQLSDRERVIYYNGNEYNYIEMNAITCGGCRTDANTCYSTNM</sequence>
<keyword evidence="3" id="KW-1185">Reference proteome</keyword>
<dbReference type="EMBL" id="JOJR01000006">
    <property type="protein sequence ID" value="RCN52627.1"/>
    <property type="molecule type" value="Genomic_DNA"/>
</dbReference>